<dbReference type="Proteomes" id="UP000030653">
    <property type="component" value="Unassembled WGS sequence"/>
</dbReference>
<dbReference type="STRING" id="1858805.M5FVV7"/>
<dbReference type="EMBL" id="JH795869">
    <property type="protein sequence ID" value="EJT99744.1"/>
    <property type="molecule type" value="Genomic_DNA"/>
</dbReference>
<name>M5FVV7_DACPD</name>
<accession>M5FVV7</accession>
<gene>
    <name evidence="4" type="ORF">DACRYDRAFT_109850</name>
</gene>
<reference evidence="4 5" key="1">
    <citation type="journal article" date="2012" name="Science">
        <title>The Paleozoic origin of enzymatic lignin decomposition reconstructed from 31 fungal genomes.</title>
        <authorList>
            <person name="Floudas D."/>
            <person name="Binder M."/>
            <person name="Riley R."/>
            <person name="Barry K."/>
            <person name="Blanchette R.A."/>
            <person name="Henrissat B."/>
            <person name="Martinez A.T."/>
            <person name="Otillar R."/>
            <person name="Spatafora J.W."/>
            <person name="Yadav J.S."/>
            <person name="Aerts A."/>
            <person name="Benoit I."/>
            <person name="Boyd A."/>
            <person name="Carlson A."/>
            <person name="Copeland A."/>
            <person name="Coutinho P.M."/>
            <person name="de Vries R.P."/>
            <person name="Ferreira P."/>
            <person name="Findley K."/>
            <person name="Foster B."/>
            <person name="Gaskell J."/>
            <person name="Glotzer D."/>
            <person name="Gorecki P."/>
            <person name="Heitman J."/>
            <person name="Hesse C."/>
            <person name="Hori C."/>
            <person name="Igarashi K."/>
            <person name="Jurgens J.A."/>
            <person name="Kallen N."/>
            <person name="Kersten P."/>
            <person name="Kohler A."/>
            <person name="Kuees U."/>
            <person name="Kumar T.K.A."/>
            <person name="Kuo A."/>
            <person name="LaButti K."/>
            <person name="Larrondo L.F."/>
            <person name="Lindquist E."/>
            <person name="Ling A."/>
            <person name="Lombard V."/>
            <person name="Lucas S."/>
            <person name="Lundell T."/>
            <person name="Martin R."/>
            <person name="McLaughlin D.J."/>
            <person name="Morgenstern I."/>
            <person name="Morin E."/>
            <person name="Murat C."/>
            <person name="Nagy L.G."/>
            <person name="Nolan M."/>
            <person name="Ohm R.A."/>
            <person name="Patyshakuliyeva A."/>
            <person name="Rokas A."/>
            <person name="Ruiz-Duenas F.J."/>
            <person name="Sabat G."/>
            <person name="Salamov A."/>
            <person name="Samejima M."/>
            <person name="Schmutz J."/>
            <person name="Slot J.C."/>
            <person name="St John F."/>
            <person name="Stenlid J."/>
            <person name="Sun H."/>
            <person name="Sun S."/>
            <person name="Syed K."/>
            <person name="Tsang A."/>
            <person name="Wiebenga A."/>
            <person name="Young D."/>
            <person name="Pisabarro A."/>
            <person name="Eastwood D.C."/>
            <person name="Martin F."/>
            <person name="Cullen D."/>
            <person name="Grigoriev I.V."/>
            <person name="Hibbett D.S."/>
        </authorList>
    </citation>
    <scope>NUCLEOTIDE SEQUENCE [LARGE SCALE GENOMIC DNA]</scope>
    <source>
        <strain evidence="4 5">DJM-731 SS1</strain>
    </source>
</reference>
<keyword evidence="1" id="KW-0560">Oxidoreductase</keyword>
<sequence length="335" mass="36837">MVSVQAPATVLVTGANGFLGLYIVKQLLEGGYTVRGTVRSVSKGEWIKNKFSAYGSHIDYTIVEDITKTGAFNEAVKGVDAVVHAASPVSDNLDGTYEEIYVPAVKGAESIFNSLRSSPTVKRVVMTSSFVAMMEPHEPGFTYDETVWNNNATKLVKENPQGLPGAMYYLAAKTDAERTAWNFYNAHKPDLNWDLVTLAPPCIFNPILQDEPNFSTSLAYRNAFLEKAENLADGHAGFWIDVRDAATAHVLSLQKPKAGGERIFITGGAFKWQDLREELIKRDVPGVLAERIPGDDKYDIPDLTKCANILGMKYRSLGDSVLGSISSYQRSQEKK</sequence>
<dbReference type="GO" id="GO:0016616">
    <property type="term" value="F:oxidoreductase activity, acting on the CH-OH group of donors, NAD or NADP as acceptor"/>
    <property type="evidence" value="ECO:0007669"/>
    <property type="project" value="TreeGrafter"/>
</dbReference>
<keyword evidence="5" id="KW-1185">Reference proteome</keyword>
<proteinExistence type="inferred from homology"/>
<dbReference type="GeneID" id="63684017"/>
<evidence type="ECO:0000256" key="2">
    <source>
        <dbReference type="ARBA" id="ARBA00023445"/>
    </source>
</evidence>
<organism evidence="4 5">
    <name type="scientific">Dacryopinax primogenitus (strain DJM 731)</name>
    <name type="common">Brown rot fungus</name>
    <dbReference type="NCBI Taxonomy" id="1858805"/>
    <lineage>
        <taxon>Eukaryota</taxon>
        <taxon>Fungi</taxon>
        <taxon>Dikarya</taxon>
        <taxon>Basidiomycota</taxon>
        <taxon>Agaricomycotina</taxon>
        <taxon>Dacrymycetes</taxon>
        <taxon>Dacrymycetales</taxon>
        <taxon>Dacrymycetaceae</taxon>
        <taxon>Dacryopinax</taxon>
    </lineage>
</organism>
<protein>
    <submittedName>
        <fullName evidence="4">NADP-binding protein</fullName>
    </submittedName>
</protein>
<evidence type="ECO:0000313" key="5">
    <source>
        <dbReference type="Proteomes" id="UP000030653"/>
    </source>
</evidence>
<dbReference type="RefSeq" id="XP_040626642.1">
    <property type="nucleotide sequence ID" value="XM_040768955.1"/>
</dbReference>
<dbReference type="OrthoDB" id="2735536at2759"/>
<dbReference type="SUPFAM" id="SSF51735">
    <property type="entry name" value="NAD(P)-binding Rossmann-fold domains"/>
    <property type="match status" value="1"/>
</dbReference>
<dbReference type="OMA" id="KRFFITE"/>
<dbReference type="InterPro" id="IPR036291">
    <property type="entry name" value="NAD(P)-bd_dom_sf"/>
</dbReference>
<comment type="similarity">
    <text evidence="2">Belongs to the NAD(P)-dependent epimerase/dehydratase family. Dihydroflavonol-4-reductase subfamily.</text>
</comment>
<dbReference type="AlphaFoldDB" id="M5FVV7"/>
<dbReference type="PANTHER" id="PTHR10366">
    <property type="entry name" value="NAD DEPENDENT EPIMERASE/DEHYDRATASE"/>
    <property type="match status" value="1"/>
</dbReference>
<dbReference type="InterPro" id="IPR050425">
    <property type="entry name" value="NAD(P)_dehydrat-like"/>
</dbReference>
<evidence type="ECO:0000259" key="3">
    <source>
        <dbReference type="Pfam" id="PF01370"/>
    </source>
</evidence>
<evidence type="ECO:0000313" key="4">
    <source>
        <dbReference type="EMBL" id="EJT99744.1"/>
    </source>
</evidence>
<dbReference type="HOGENOM" id="CLU_007383_9_2_1"/>
<dbReference type="Pfam" id="PF01370">
    <property type="entry name" value="Epimerase"/>
    <property type="match status" value="1"/>
</dbReference>
<dbReference type="InterPro" id="IPR001509">
    <property type="entry name" value="Epimerase_deHydtase"/>
</dbReference>
<evidence type="ECO:0000256" key="1">
    <source>
        <dbReference type="ARBA" id="ARBA00023002"/>
    </source>
</evidence>
<dbReference type="PANTHER" id="PTHR10366:SF564">
    <property type="entry name" value="STEROL-4-ALPHA-CARBOXYLATE 3-DEHYDROGENASE, DECARBOXYLATING"/>
    <property type="match status" value="1"/>
</dbReference>
<feature type="domain" description="NAD-dependent epimerase/dehydratase" evidence="3">
    <location>
        <begin position="10"/>
        <end position="261"/>
    </location>
</feature>
<dbReference type="Gene3D" id="3.40.50.720">
    <property type="entry name" value="NAD(P)-binding Rossmann-like Domain"/>
    <property type="match status" value="1"/>
</dbReference>